<feature type="transmembrane region" description="Helical" evidence="10">
    <location>
        <begin position="21"/>
        <end position="41"/>
    </location>
</feature>
<comment type="catalytic activity">
    <reaction evidence="1">
        <text>an S-(2-hydroxyacyl)glutathione + H2O = a 2-hydroxy carboxylate + glutathione + H(+)</text>
        <dbReference type="Rhea" id="RHEA:21864"/>
        <dbReference type="ChEBI" id="CHEBI:15377"/>
        <dbReference type="ChEBI" id="CHEBI:15378"/>
        <dbReference type="ChEBI" id="CHEBI:57925"/>
        <dbReference type="ChEBI" id="CHEBI:58896"/>
        <dbReference type="ChEBI" id="CHEBI:71261"/>
        <dbReference type="EC" id="3.1.2.6"/>
    </reaction>
</comment>
<dbReference type="SUPFAM" id="SSF56281">
    <property type="entry name" value="Metallo-hydrolase/oxidoreductase"/>
    <property type="match status" value="1"/>
</dbReference>
<dbReference type="Pfam" id="PF00753">
    <property type="entry name" value="Lactamase_B"/>
    <property type="match status" value="1"/>
</dbReference>
<dbReference type="InterPro" id="IPR035680">
    <property type="entry name" value="Clx_II_MBL"/>
</dbReference>
<keyword evidence="14" id="KW-1185">Reference proteome</keyword>
<reference evidence="12" key="1">
    <citation type="submission" date="2007-04" db="EMBL/GenBank/DDBJ databases">
        <title>Annotation of Pediculus humanus corporis strain USDA.</title>
        <authorList>
            <person name="Kirkness E."/>
            <person name="Hannick L."/>
            <person name="Hass B."/>
            <person name="Bruggner R."/>
            <person name="Lawson D."/>
            <person name="Bidwell S."/>
            <person name="Joardar V."/>
            <person name="Caler E."/>
            <person name="Walenz B."/>
            <person name="Inman J."/>
            <person name="Schobel S."/>
            <person name="Galinsky K."/>
            <person name="Amedeo P."/>
            <person name="Strausberg R."/>
        </authorList>
    </citation>
    <scope>NUCLEOTIDE SEQUENCE</scope>
    <source>
        <strain evidence="12">USDA</strain>
    </source>
</reference>
<gene>
    <name evidence="13" type="primary">8237195</name>
    <name evidence="12" type="ORF">Phum_PHUM379610</name>
</gene>
<dbReference type="SMART" id="SM00849">
    <property type="entry name" value="Lactamase_B"/>
    <property type="match status" value="1"/>
</dbReference>
<reference evidence="12" key="2">
    <citation type="submission" date="2007-04" db="EMBL/GenBank/DDBJ databases">
        <title>The genome of the human body louse.</title>
        <authorList>
            <consortium name="The Human Body Louse Genome Consortium"/>
            <person name="Kirkness E."/>
            <person name="Walenz B."/>
            <person name="Hass B."/>
            <person name="Bruggner R."/>
            <person name="Strausberg R."/>
        </authorList>
    </citation>
    <scope>NUCLEOTIDE SEQUENCE</scope>
    <source>
        <strain evidence="12">USDA</strain>
    </source>
</reference>
<keyword evidence="6" id="KW-0479">Metal-binding</keyword>
<dbReference type="HOGENOM" id="CLU_030571_4_0_1"/>
<dbReference type="GO" id="GO:0031123">
    <property type="term" value="P:RNA 3'-end processing"/>
    <property type="evidence" value="ECO:0007669"/>
    <property type="project" value="UniProtKB-ARBA"/>
</dbReference>
<evidence type="ECO:0000256" key="5">
    <source>
        <dbReference type="ARBA" id="ARBA00011917"/>
    </source>
</evidence>
<dbReference type="HAMAP" id="MF_01374">
    <property type="entry name" value="Glyoxalase_2"/>
    <property type="match status" value="1"/>
</dbReference>
<reference evidence="13" key="3">
    <citation type="submission" date="2021-02" db="UniProtKB">
        <authorList>
            <consortium name="EnsemblMetazoa"/>
        </authorList>
    </citation>
    <scope>IDENTIFICATION</scope>
    <source>
        <strain evidence="13">USDA</strain>
    </source>
</reference>
<dbReference type="InterPro" id="IPR036866">
    <property type="entry name" value="RibonucZ/Hydroxyglut_hydro"/>
</dbReference>
<dbReference type="InterPro" id="IPR017782">
    <property type="entry name" value="Hydroxyacylglutathione_Hdrlase"/>
</dbReference>
<keyword evidence="8" id="KW-0862">Zinc</keyword>
<dbReference type="GO" id="GO:0046872">
    <property type="term" value="F:metal ion binding"/>
    <property type="evidence" value="ECO:0007669"/>
    <property type="project" value="UniProtKB-KW"/>
</dbReference>
<dbReference type="OrthoDB" id="515692at2759"/>
<dbReference type="FunFam" id="3.60.15.10:FF:000019">
    <property type="entry name" value="Hydroxyacylglutathione hydrolase, mitochondrial"/>
    <property type="match status" value="1"/>
</dbReference>
<dbReference type="eggNOG" id="KOG0813">
    <property type="taxonomic scope" value="Eukaryota"/>
</dbReference>
<dbReference type="EC" id="3.1.2.6" evidence="5"/>
<evidence type="ECO:0000256" key="3">
    <source>
        <dbReference type="ARBA" id="ARBA00004963"/>
    </source>
</evidence>
<evidence type="ECO:0000256" key="10">
    <source>
        <dbReference type="SAM" id="Phobius"/>
    </source>
</evidence>
<dbReference type="Pfam" id="PF16123">
    <property type="entry name" value="HAGH_C"/>
    <property type="match status" value="1"/>
</dbReference>
<sequence length="303" mass="34392">MCFFLSIVRIKNYKVKIWFCLTYYRIFYLSLLIFNYFFTMYKSMSCGNMKIKVLPALQDNYMYLIIDVRTKDAGIVDPVAPDTVLKAVSEENVNLKYVLTTHHHWDHAGGNSALIKKLPNLTVLGGDDRIQGLSKKVGHNDTFHIGNLHGECLFTPCHTSGHICYLIKQDGEPSAVFTGDTLFIAGCGRFFEGSAEQMYKALIEILGQLPDNTLVFCGHEYTLNNLSFAKMVEPKNSNIQERIEWAEKKRKLNEPTVPSTIKDEKLTNPFLRVNTTSVQSFVGHSNAIDTMRALRAKKDNFKG</sequence>
<keyword evidence="10" id="KW-0472">Membrane</keyword>
<dbReference type="CTD" id="8237195"/>
<evidence type="ECO:0000256" key="4">
    <source>
        <dbReference type="ARBA" id="ARBA00006759"/>
    </source>
</evidence>
<dbReference type="InterPro" id="IPR032282">
    <property type="entry name" value="HAGH_C"/>
</dbReference>
<dbReference type="KEGG" id="phu:Phum_PHUM379610"/>
<dbReference type="OMA" id="NYIWLLQ"/>
<keyword evidence="7 12" id="KW-0378">Hydrolase</keyword>
<evidence type="ECO:0000259" key="11">
    <source>
        <dbReference type="SMART" id="SM00849"/>
    </source>
</evidence>
<keyword evidence="10" id="KW-1133">Transmembrane helix</keyword>
<organism>
    <name type="scientific">Pediculus humanus subsp. corporis</name>
    <name type="common">Body louse</name>
    <dbReference type="NCBI Taxonomy" id="121224"/>
    <lineage>
        <taxon>Eukaryota</taxon>
        <taxon>Metazoa</taxon>
        <taxon>Ecdysozoa</taxon>
        <taxon>Arthropoda</taxon>
        <taxon>Hexapoda</taxon>
        <taxon>Insecta</taxon>
        <taxon>Pterygota</taxon>
        <taxon>Neoptera</taxon>
        <taxon>Paraneoptera</taxon>
        <taxon>Psocodea</taxon>
        <taxon>Troctomorpha</taxon>
        <taxon>Phthiraptera</taxon>
        <taxon>Anoplura</taxon>
        <taxon>Pediculidae</taxon>
        <taxon>Pediculus</taxon>
    </lineage>
</organism>
<dbReference type="GeneID" id="8237195"/>
<dbReference type="GO" id="GO:0019243">
    <property type="term" value="P:methylglyoxal catabolic process to D-lactate via S-lactoyl-glutathione"/>
    <property type="evidence" value="ECO:0007669"/>
    <property type="project" value="InterPro"/>
</dbReference>
<evidence type="ECO:0000256" key="9">
    <source>
        <dbReference type="ARBA" id="ARBA00031044"/>
    </source>
</evidence>
<dbReference type="VEuPathDB" id="VectorBase:PHUM379610"/>
<dbReference type="FunCoup" id="E0VQL1">
    <property type="interactions" value="718"/>
</dbReference>
<dbReference type="EMBL" id="AAZO01004436">
    <property type="status" value="NOT_ANNOTATED_CDS"/>
    <property type="molecule type" value="Genomic_DNA"/>
</dbReference>
<feature type="domain" description="Metallo-beta-lactamase" evidence="11">
    <location>
        <begin position="59"/>
        <end position="219"/>
    </location>
</feature>
<dbReference type="InterPro" id="IPR001279">
    <property type="entry name" value="Metallo-B-lactamas"/>
</dbReference>
<dbReference type="RefSeq" id="XP_002428405.1">
    <property type="nucleotide sequence ID" value="XM_002428360.1"/>
</dbReference>
<accession>E0VQL1</accession>
<dbReference type="AlphaFoldDB" id="E0VQL1"/>
<dbReference type="Proteomes" id="UP000009046">
    <property type="component" value="Unassembled WGS sequence"/>
</dbReference>
<dbReference type="Gene3D" id="3.60.15.10">
    <property type="entry name" value="Ribonuclease Z/Hydroxyacylglutathione hydrolase-like"/>
    <property type="match status" value="1"/>
</dbReference>
<evidence type="ECO:0000313" key="14">
    <source>
        <dbReference type="Proteomes" id="UP000009046"/>
    </source>
</evidence>
<dbReference type="CDD" id="cd07723">
    <property type="entry name" value="hydroxyacylglutathione_hydrolase_MBL-fold"/>
    <property type="match status" value="1"/>
</dbReference>
<proteinExistence type="inferred from homology"/>
<dbReference type="PIRSF" id="PIRSF005457">
    <property type="entry name" value="Glx"/>
    <property type="match status" value="1"/>
</dbReference>
<evidence type="ECO:0000256" key="1">
    <source>
        <dbReference type="ARBA" id="ARBA00001623"/>
    </source>
</evidence>
<dbReference type="PANTHER" id="PTHR11935:SF94">
    <property type="entry name" value="TENZING NORGAY, ISOFORM C"/>
    <property type="match status" value="1"/>
</dbReference>
<evidence type="ECO:0000313" key="12">
    <source>
        <dbReference type="EMBL" id="EEB15667.1"/>
    </source>
</evidence>
<dbReference type="NCBIfam" id="TIGR03413">
    <property type="entry name" value="GSH_gloB"/>
    <property type="match status" value="1"/>
</dbReference>
<comment type="cofactor">
    <cofactor evidence="2">
        <name>Zn(2+)</name>
        <dbReference type="ChEBI" id="CHEBI:29105"/>
    </cofactor>
</comment>
<evidence type="ECO:0000256" key="7">
    <source>
        <dbReference type="ARBA" id="ARBA00022801"/>
    </source>
</evidence>
<dbReference type="GO" id="GO:0004416">
    <property type="term" value="F:hydroxyacylglutathione hydrolase activity"/>
    <property type="evidence" value="ECO:0007669"/>
    <property type="project" value="UniProtKB-EC"/>
</dbReference>
<evidence type="ECO:0000256" key="6">
    <source>
        <dbReference type="ARBA" id="ARBA00022723"/>
    </source>
</evidence>
<dbReference type="EMBL" id="DS235430">
    <property type="protein sequence ID" value="EEB15667.1"/>
    <property type="molecule type" value="Genomic_DNA"/>
</dbReference>
<dbReference type="STRING" id="121224.E0VQL1"/>
<keyword evidence="10" id="KW-0812">Transmembrane</keyword>
<dbReference type="EnsemblMetazoa" id="PHUM379610-RA">
    <property type="protein sequence ID" value="PHUM379610-PA"/>
    <property type="gene ID" value="PHUM379610"/>
</dbReference>
<dbReference type="InParanoid" id="E0VQL1"/>
<evidence type="ECO:0000256" key="2">
    <source>
        <dbReference type="ARBA" id="ARBA00001947"/>
    </source>
</evidence>
<evidence type="ECO:0000256" key="8">
    <source>
        <dbReference type="ARBA" id="ARBA00022833"/>
    </source>
</evidence>
<protein>
    <recommendedName>
        <fullName evidence="5">hydroxyacylglutathione hydrolase</fullName>
        <ecNumber evidence="5">3.1.2.6</ecNumber>
    </recommendedName>
    <alternativeName>
        <fullName evidence="9">Glyoxalase II</fullName>
    </alternativeName>
</protein>
<comment type="pathway">
    <text evidence="3">Secondary metabolite metabolism; methylglyoxal degradation; (R)-lactate from methylglyoxal: step 2/2.</text>
</comment>
<comment type="similarity">
    <text evidence="4">Belongs to the metallo-beta-lactamase superfamily. Glyoxalase II family.</text>
</comment>
<evidence type="ECO:0000313" key="13">
    <source>
        <dbReference type="EnsemblMetazoa" id="PHUM379610-PA"/>
    </source>
</evidence>
<name>E0VQL1_PEDHC</name>
<dbReference type="PANTHER" id="PTHR11935">
    <property type="entry name" value="BETA LACTAMASE DOMAIN"/>
    <property type="match status" value="1"/>
</dbReference>